<dbReference type="RefSeq" id="WP_334467305.1">
    <property type="nucleotide sequence ID" value="NZ_BAABCB010000015.1"/>
</dbReference>
<keyword evidence="1" id="KW-1133">Transmembrane helix</keyword>
<proteinExistence type="predicted"/>
<evidence type="ECO:0000313" key="2">
    <source>
        <dbReference type="EMBL" id="GAA4242630.1"/>
    </source>
</evidence>
<gene>
    <name evidence="2" type="ORF">GCM10022292_13700</name>
</gene>
<sequence>MKEERIHNIKDSGFKTPDHYFESLDNQIFERLNEKEIISGSKTPGFTVPNDYFNSVETKILEELKTTTKKPVITLKSRNTFYYIAGIAASFVLLFSLVFNKDRISFENIDTALIENYLYYEEYTNDDFASLFKTSDISETDFIDINISEETLNQYFENIEPEDLIFE</sequence>
<dbReference type="EMBL" id="BAABCB010000015">
    <property type="protein sequence ID" value="GAA4242630.1"/>
    <property type="molecule type" value="Genomic_DNA"/>
</dbReference>
<dbReference type="Proteomes" id="UP001501682">
    <property type="component" value="Unassembled WGS sequence"/>
</dbReference>
<organism evidence="2 3">
    <name type="scientific">Winogradskyella damuponensis</name>
    <dbReference type="NCBI Taxonomy" id="943939"/>
    <lineage>
        <taxon>Bacteria</taxon>
        <taxon>Pseudomonadati</taxon>
        <taxon>Bacteroidota</taxon>
        <taxon>Flavobacteriia</taxon>
        <taxon>Flavobacteriales</taxon>
        <taxon>Flavobacteriaceae</taxon>
        <taxon>Winogradskyella</taxon>
    </lineage>
</organism>
<evidence type="ECO:0000313" key="3">
    <source>
        <dbReference type="Proteomes" id="UP001501682"/>
    </source>
</evidence>
<evidence type="ECO:0000256" key="1">
    <source>
        <dbReference type="SAM" id="Phobius"/>
    </source>
</evidence>
<keyword evidence="3" id="KW-1185">Reference proteome</keyword>
<protein>
    <submittedName>
        <fullName evidence="2">Uncharacterized protein</fullName>
    </submittedName>
</protein>
<keyword evidence="1" id="KW-0812">Transmembrane</keyword>
<keyword evidence="1" id="KW-0472">Membrane</keyword>
<reference evidence="3" key="1">
    <citation type="journal article" date="2019" name="Int. J. Syst. Evol. Microbiol.">
        <title>The Global Catalogue of Microorganisms (GCM) 10K type strain sequencing project: providing services to taxonomists for standard genome sequencing and annotation.</title>
        <authorList>
            <consortium name="The Broad Institute Genomics Platform"/>
            <consortium name="The Broad Institute Genome Sequencing Center for Infectious Disease"/>
            <person name="Wu L."/>
            <person name="Ma J."/>
        </authorList>
    </citation>
    <scope>NUCLEOTIDE SEQUENCE [LARGE SCALE GENOMIC DNA]</scope>
    <source>
        <strain evidence="3">JCM 17633</strain>
    </source>
</reference>
<feature type="transmembrane region" description="Helical" evidence="1">
    <location>
        <begin position="80"/>
        <end position="99"/>
    </location>
</feature>
<comment type="caution">
    <text evidence="2">The sequence shown here is derived from an EMBL/GenBank/DDBJ whole genome shotgun (WGS) entry which is preliminary data.</text>
</comment>
<accession>A0ABP8CS29</accession>
<name>A0ABP8CS29_9FLAO</name>